<feature type="region of interest" description="Disordered" evidence="3">
    <location>
        <begin position="428"/>
        <end position="448"/>
    </location>
</feature>
<dbReference type="InterPro" id="IPR009057">
    <property type="entry name" value="Homeodomain-like_sf"/>
</dbReference>
<dbReference type="InterPro" id="IPR004875">
    <property type="entry name" value="DDE_SF_endonuclease_dom"/>
</dbReference>
<dbReference type="PANTHER" id="PTHR19303">
    <property type="entry name" value="TRANSPOSON"/>
    <property type="match status" value="1"/>
</dbReference>
<dbReference type="GO" id="GO:0003677">
    <property type="term" value="F:DNA binding"/>
    <property type="evidence" value="ECO:0007669"/>
    <property type="project" value="UniProtKB-KW"/>
</dbReference>
<name>A0A8R2FCW2_ACYPI</name>
<dbReference type="Proteomes" id="UP000007819">
    <property type="component" value="Unassembled WGS sequence"/>
</dbReference>
<keyword evidence="2" id="KW-0238">DNA-binding</keyword>
<evidence type="ECO:0000313" key="5">
    <source>
        <dbReference type="EnsemblMetazoa" id="XP_008188361.1"/>
    </source>
</evidence>
<dbReference type="KEGG" id="api:103310806"/>
<proteinExistence type="predicted"/>
<dbReference type="SUPFAM" id="SSF46689">
    <property type="entry name" value="Homeodomain-like"/>
    <property type="match status" value="2"/>
</dbReference>
<dbReference type="OrthoDB" id="6608767at2759"/>
<dbReference type="Gene3D" id="1.10.10.60">
    <property type="entry name" value="Homeodomain-like"/>
    <property type="match status" value="2"/>
</dbReference>
<feature type="compositionally biased region" description="Acidic residues" evidence="3">
    <location>
        <begin position="432"/>
        <end position="445"/>
    </location>
</feature>
<reference evidence="5" key="2">
    <citation type="submission" date="2022-06" db="UniProtKB">
        <authorList>
            <consortium name="EnsemblMetazoa"/>
        </authorList>
    </citation>
    <scope>IDENTIFICATION</scope>
</reference>
<protein>
    <recommendedName>
        <fullName evidence="4">HTH CENPB-type domain-containing protein</fullName>
    </recommendedName>
</protein>
<dbReference type="AlphaFoldDB" id="A0A8R2FCW2"/>
<dbReference type="PROSITE" id="PS51253">
    <property type="entry name" value="HTH_CENPB"/>
    <property type="match status" value="1"/>
</dbReference>
<comment type="subcellular location">
    <subcellularLocation>
        <location evidence="1">Nucleus</location>
    </subcellularLocation>
</comment>
<evidence type="ECO:0000256" key="2">
    <source>
        <dbReference type="ARBA" id="ARBA00023125"/>
    </source>
</evidence>
<dbReference type="SMART" id="SM00674">
    <property type="entry name" value="CENPB"/>
    <property type="match status" value="1"/>
</dbReference>
<dbReference type="PANTHER" id="PTHR19303:SF73">
    <property type="entry name" value="PROTEIN PDC2"/>
    <property type="match status" value="1"/>
</dbReference>
<sequence length="476" mass="55365">MSANTRRALSLNDKLDILRKYDQLPKMGQRDAAVRLNISQSVLGRILKNREDIECEALQNESQSRKRKRCGKDDTVERALKEWFVKVRNKDARVSGPLLRQKAEELAEKMGKVDFKATEGWFHRWKKRENICFQKMHGEQGDADFTSAHFWLENEWPSIISEFSPSDVFNADETGLYFRALPEHTYVLQNDKAKGTKSCKERITILCCASMTGEKKKLLVIGKSKQPRCFKGVKALPIDYTANKNAWMTQEIFSQWLIKWDNELDRKIVLLVDNCTAHNVILNLKNIKLVFLPANTTSLIQPCDQGIIRTLKAYYRLKMRKRVITLIDEMFECESTSTLKANDLSKKINILEALHFVNEAWNNISDVTIRNCFRHGGFVKTEEEEEEEDDHSKDLTEKTYEDWIDIDRDLQTSEQYSEDQICQSINEITNNNDEENDESDEEEVDVVVKPSSNKEVLEALDVIRRAVHHRAYKFQI</sequence>
<dbReference type="Pfam" id="PF03184">
    <property type="entry name" value="DDE_1"/>
    <property type="match status" value="1"/>
</dbReference>
<evidence type="ECO:0000259" key="4">
    <source>
        <dbReference type="PROSITE" id="PS51253"/>
    </source>
</evidence>
<dbReference type="InterPro" id="IPR050863">
    <property type="entry name" value="CenT-Element_Derived"/>
</dbReference>
<evidence type="ECO:0000313" key="6">
    <source>
        <dbReference type="Proteomes" id="UP000007819"/>
    </source>
</evidence>
<dbReference type="InterPro" id="IPR006600">
    <property type="entry name" value="HTH_CenpB_DNA-bd_dom"/>
</dbReference>
<accession>A0A8R2FCW2</accession>
<dbReference type="GeneID" id="103310806"/>
<organism evidence="5 6">
    <name type="scientific">Acyrthosiphon pisum</name>
    <name type="common">Pea aphid</name>
    <dbReference type="NCBI Taxonomy" id="7029"/>
    <lineage>
        <taxon>Eukaryota</taxon>
        <taxon>Metazoa</taxon>
        <taxon>Ecdysozoa</taxon>
        <taxon>Arthropoda</taxon>
        <taxon>Hexapoda</taxon>
        <taxon>Insecta</taxon>
        <taxon>Pterygota</taxon>
        <taxon>Neoptera</taxon>
        <taxon>Paraneoptera</taxon>
        <taxon>Hemiptera</taxon>
        <taxon>Sternorrhyncha</taxon>
        <taxon>Aphidomorpha</taxon>
        <taxon>Aphidoidea</taxon>
        <taxon>Aphididae</taxon>
        <taxon>Macrosiphini</taxon>
        <taxon>Acyrthosiphon</taxon>
    </lineage>
</organism>
<dbReference type="InterPro" id="IPR036397">
    <property type="entry name" value="RNaseH_sf"/>
</dbReference>
<keyword evidence="6" id="KW-1185">Reference proteome</keyword>
<dbReference type="RefSeq" id="XP_008188361.1">
    <property type="nucleotide sequence ID" value="XM_008190139.1"/>
</dbReference>
<feature type="domain" description="HTH CENPB-type" evidence="4">
    <location>
        <begin position="64"/>
        <end position="135"/>
    </location>
</feature>
<reference evidence="6" key="1">
    <citation type="submission" date="2010-06" db="EMBL/GenBank/DDBJ databases">
        <authorList>
            <person name="Jiang H."/>
            <person name="Abraham K."/>
            <person name="Ali S."/>
            <person name="Alsbrooks S.L."/>
            <person name="Anim B.N."/>
            <person name="Anosike U.S."/>
            <person name="Attaway T."/>
            <person name="Bandaranaike D.P."/>
            <person name="Battles P.K."/>
            <person name="Bell S.N."/>
            <person name="Bell A.V."/>
            <person name="Beltran B."/>
            <person name="Bickham C."/>
            <person name="Bustamante Y."/>
            <person name="Caleb T."/>
            <person name="Canada A."/>
            <person name="Cardenas V."/>
            <person name="Carter K."/>
            <person name="Chacko J."/>
            <person name="Chandrabose M.N."/>
            <person name="Chavez D."/>
            <person name="Chavez A."/>
            <person name="Chen L."/>
            <person name="Chu H.-S."/>
            <person name="Claassen K.J."/>
            <person name="Cockrell R."/>
            <person name="Collins M."/>
            <person name="Cooper J.A."/>
            <person name="Cree A."/>
            <person name="Curry S.M."/>
            <person name="Da Y."/>
            <person name="Dao M.D."/>
            <person name="Das B."/>
            <person name="Davila M.-L."/>
            <person name="Davy-Carroll L."/>
            <person name="Denson S."/>
            <person name="Dinh H."/>
            <person name="Ebong V.E."/>
            <person name="Edwards J.R."/>
            <person name="Egan A."/>
            <person name="El-Daye J."/>
            <person name="Escobedo L."/>
            <person name="Fernandez S."/>
            <person name="Fernando P.R."/>
            <person name="Flagg N."/>
            <person name="Forbes L.D."/>
            <person name="Fowler R.G."/>
            <person name="Fu Q."/>
            <person name="Gabisi R.A."/>
            <person name="Ganer J."/>
            <person name="Garbino Pronczuk A."/>
            <person name="Garcia R.M."/>
            <person name="Garner T."/>
            <person name="Garrett T.E."/>
            <person name="Gonzalez D.A."/>
            <person name="Hamid H."/>
            <person name="Hawkins E.S."/>
            <person name="Hirani K."/>
            <person name="Hogues M.E."/>
            <person name="Hollins B."/>
            <person name="Hsiao C.-H."/>
            <person name="Jabil R."/>
            <person name="James M.L."/>
            <person name="Jhangiani S.N."/>
            <person name="Johnson B."/>
            <person name="Johnson Q."/>
            <person name="Joshi V."/>
            <person name="Kalu J.B."/>
            <person name="Kam C."/>
            <person name="Kashfia A."/>
            <person name="Keebler J."/>
            <person name="Kisamo H."/>
            <person name="Kovar C.L."/>
            <person name="Lago L.A."/>
            <person name="Lai C.-Y."/>
            <person name="Laidlaw J."/>
            <person name="Lara F."/>
            <person name="Le T.-K."/>
            <person name="Lee S.L."/>
            <person name="Legall F.H."/>
            <person name="Lemon S.J."/>
            <person name="Lewis L.R."/>
            <person name="Li B."/>
            <person name="Liu Y."/>
            <person name="Liu Y.-S."/>
            <person name="Lopez J."/>
            <person name="Lozado R.J."/>
            <person name="Lu J."/>
            <person name="Madu R.C."/>
            <person name="Maheshwari M."/>
            <person name="Maheshwari R."/>
            <person name="Malloy K."/>
            <person name="Martinez E."/>
            <person name="Mathew T."/>
            <person name="Mercado I.C."/>
            <person name="Mercado C."/>
            <person name="Meyer B."/>
            <person name="Montgomery K."/>
            <person name="Morgan M.B."/>
            <person name="Munidasa M."/>
            <person name="Nazareth L.V."/>
            <person name="Nelson J."/>
            <person name="Ng B.M."/>
            <person name="Nguyen N.B."/>
            <person name="Nguyen P.Q."/>
            <person name="Nguyen T."/>
            <person name="Obregon M."/>
            <person name="Okwuonu G.O."/>
            <person name="Onwere C.G."/>
            <person name="Orozco G."/>
            <person name="Parra A."/>
            <person name="Patel S."/>
            <person name="Patil S."/>
            <person name="Perez A."/>
            <person name="Perez Y."/>
            <person name="Pham C."/>
            <person name="Primus E.L."/>
            <person name="Pu L.-L."/>
            <person name="Puazo M."/>
            <person name="Qin X."/>
            <person name="Quiroz J.B."/>
            <person name="Reese J."/>
            <person name="Richards S."/>
            <person name="Rives C.M."/>
            <person name="Robberts R."/>
            <person name="Ruiz S.J."/>
            <person name="Ruiz M.J."/>
            <person name="Santibanez J."/>
            <person name="Schneider B.W."/>
            <person name="Sisson I."/>
            <person name="Smith M."/>
            <person name="Sodergren E."/>
            <person name="Song X.-Z."/>
            <person name="Song B.B."/>
            <person name="Summersgill H."/>
            <person name="Thelus R."/>
            <person name="Thornton R.D."/>
            <person name="Trejos Z.Y."/>
            <person name="Usmani K."/>
            <person name="Vattathil S."/>
            <person name="Villasana D."/>
            <person name="Walker D.L."/>
            <person name="Wang S."/>
            <person name="Wang K."/>
            <person name="White C.S."/>
            <person name="Williams A.C."/>
            <person name="Williamson J."/>
            <person name="Wilson K."/>
            <person name="Woghiren I.O."/>
            <person name="Woodworth J.R."/>
            <person name="Worley K.C."/>
            <person name="Wright R.A."/>
            <person name="Wu W."/>
            <person name="Young L."/>
            <person name="Zhang L."/>
            <person name="Zhang J."/>
            <person name="Zhu Y."/>
            <person name="Muzny D.M."/>
            <person name="Weinstock G."/>
            <person name="Gibbs R.A."/>
        </authorList>
    </citation>
    <scope>NUCLEOTIDE SEQUENCE [LARGE SCALE GENOMIC DNA]</scope>
    <source>
        <strain evidence="6">LSR1</strain>
    </source>
</reference>
<dbReference type="Gene3D" id="3.30.420.10">
    <property type="entry name" value="Ribonuclease H-like superfamily/Ribonuclease H"/>
    <property type="match status" value="1"/>
</dbReference>
<dbReference type="Pfam" id="PF03221">
    <property type="entry name" value="HTH_Tnp_Tc5"/>
    <property type="match status" value="1"/>
</dbReference>
<evidence type="ECO:0000256" key="1">
    <source>
        <dbReference type="ARBA" id="ARBA00004123"/>
    </source>
</evidence>
<evidence type="ECO:0000256" key="3">
    <source>
        <dbReference type="SAM" id="MobiDB-lite"/>
    </source>
</evidence>
<dbReference type="EnsemblMetazoa" id="XM_008190139.1">
    <property type="protein sequence ID" value="XP_008188361.1"/>
    <property type="gene ID" value="LOC103310806"/>
</dbReference>
<dbReference type="GO" id="GO:0005634">
    <property type="term" value="C:nucleus"/>
    <property type="evidence" value="ECO:0007669"/>
    <property type="project" value="UniProtKB-SubCell"/>
</dbReference>